<dbReference type="Proteomes" id="UP000288096">
    <property type="component" value="Unassembled WGS sequence"/>
</dbReference>
<evidence type="ECO:0000313" key="2">
    <source>
        <dbReference type="EMBL" id="GBC61070.1"/>
    </source>
</evidence>
<reference evidence="3" key="1">
    <citation type="submission" date="2017-11" db="EMBL/GenBank/DDBJ databases">
        <authorList>
            <person name="Watanabe M."/>
            <person name="Kojima H."/>
        </authorList>
    </citation>
    <scope>NUCLEOTIDE SEQUENCE [LARGE SCALE GENOMIC DNA]</scope>
    <source>
        <strain evidence="3">Tokyo 01</strain>
    </source>
</reference>
<gene>
    <name evidence="2" type="ORF">DENIS_2030</name>
</gene>
<dbReference type="RefSeq" id="WP_124328403.1">
    <property type="nucleotide sequence ID" value="NZ_BEXT01000001.1"/>
</dbReference>
<dbReference type="AlphaFoldDB" id="A0A401FVT1"/>
<sequence length="202" mass="23684">MKILTISDRVEPVLYNEFNAEMFTGIDFVLSCGDLPPEYLSFITSRLNAPLYYVRGNHDIRYDTKPPEGCIDLDGRLIRHGSLRLLGLEGSRWYNGNPNQYTEPQMRQKLWKLRPRLWWWKGADIIITHAPPRHIHDGEDLCHRGFRCFHGLIDRYAPQYFIHGHIHKTFTHPSQRMTHISTTTVLNTFGYHIITDAHEDSQ</sequence>
<feature type="domain" description="Calcineurin-like phosphoesterase" evidence="1">
    <location>
        <begin position="24"/>
        <end position="168"/>
    </location>
</feature>
<dbReference type="OrthoDB" id="332939at2"/>
<name>A0A401FVT1_9BACT</name>
<dbReference type="Pfam" id="PF00149">
    <property type="entry name" value="Metallophos"/>
    <property type="match status" value="1"/>
</dbReference>
<dbReference type="SUPFAM" id="SSF56300">
    <property type="entry name" value="Metallo-dependent phosphatases"/>
    <property type="match status" value="1"/>
</dbReference>
<comment type="caution">
    <text evidence="2">The sequence shown here is derived from an EMBL/GenBank/DDBJ whole genome shotgun (WGS) entry which is preliminary data.</text>
</comment>
<evidence type="ECO:0000313" key="3">
    <source>
        <dbReference type="Proteomes" id="UP000288096"/>
    </source>
</evidence>
<dbReference type="InterPro" id="IPR004843">
    <property type="entry name" value="Calcineurin-like_PHP"/>
</dbReference>
<accession>A0A401FVT1</accession>
<dbReference type="EMBL" id="BEXT01000001">
    <property type="protein sequence ID" value="GBC61070.1"/>
    <property type="molecule type" value="Genomic_DNA"/>
</dbReference>
<dbReference type="InterPro" id="IPR029052">
    <property type="entry name" value="Metallo-depent_PP-like"/>
</dbReference>
<organism evidence="2 3">
    <name type="scientific">Desulfonema ishimotonii</name>
    <dbReference type="NCBI Taxonomy" id="45657"/>
    <lineage>
        <taxon>Bacteria</taxon>
        <taxon>Pseudomonadati</taxon>
        <taxon>Thermodesulfobacteriota</taxon>
        <taxon>Desulfobacteria</taxon>
        <taxon>Desulfobacterales</taxon>
        <taxon>Desulfococcaceae</taxon>
        <taxon>Desulfonema</taxon>
    </lineage>
</organism>
<proteinExistence type="predicted"/>
<reference evidence="3" key="2">
    <citation type="submission" date="2019-01" db="EMBL/GenBank/DDBJ databases">
        <title>Genome sequence of Desulfonema ishimotonii strain Tokyo 01.</title>
        <authorList>
            <person name="Fukui M."/>
        </authorList>
    </citation>
    <scope>NUCLEOTIDE SEQUENCE [LARGE SCALE GENOMIC DNA]</scope>
    <source>
        <strain evidence="3">Tokyo 01</strain>
    </source>
</reference>
<evidence type="ECO:0000259" key="1">
    <source>
        <dbReference type="Pfam" id="PF00149"/>
    </source>
</evidence>
<dbReference type="Gene3D" id="3.60.21.10">
    <property type="match status" value="1"/>
</dbReference>
<dbReference type="GO" id="GO:0016787">
    <property type="term" value="F:hydrolase activity"/>
    <property type="evidence" value="ECO:0007669"/>
    <property type="project" value="InterPro"/>
</dbReference>
<protein>
    <submittedName>
        <fullName evidence="2">Metallophosphoesterase</fullName>
    </submittedName>
</protein>
<keyword evidence="3" id="KW-1185">Reference proteome</keyword>